<feature type="chain" id="PRO_5043583210" description="DUF4198 domain-containing protein" evidence="1">
    <location>
        <begin position="22"/>
        <end position="278"/>
    </location>
</feature>
<evidence type="ECO:0000313" key="3">
    <source>
        <dbReference type="Proteomes" id="UP000218824"/>
    </source>
</evidence>
<dbReference type="Proteomes" id="UP000218824">
    <property type="component" value="Chromosome"/>
</dbReference>
<proteinExistence type="predicted"/>
<dbReference type="InterPro" id="IPR019613">
    <property type="entry name" value="DUF4198"/>
</dbReference>
<dbReference type="EMBL" id="AP014940">
    <property type="protein sequence ID" value="BAV98146.1"/>
    <property type="molecule type" value="Genomic_DNA"/>
</dbReference>
<evidence type="ECO:0000313" key="2">
    <source>
        <dbReference type="EMBL" id="BAV98146.1"/>
    </source>
</evidence>
<dbReference type="KEGG" id="lem:LEN_2659"/>
<accession>A0AAU9AUD8</accession>
<protein>
    <recommendedName>
        <fullName evidence="4">DUF4198 domain-containing protein</fullName>
    </recommendedName>
</protein>
<dbReference type="AlphaFoldDB" id="A0AAU9AUD8"/>
<sequence>MPRIWSLLTSALLMSACAAPAAAHDFWIQPEPYRNDAAAATALTLQVGHGRDRQRSAIPARRIQRFEAVGGDGRRLDLRAQLHPDPHAPADARIAVPAGAWMLVLETDAGAQSRLPAPRFNDYLRAEGLTPALKQRRAQGRENADGAERYSRRSKALLRAGPAPAGVAALLAQPLGLPLEILLDADPQARAARLPVRVLWQGRPLPGALVKLTRLEDDAQPLDARRTDAAGRAEFAAPGAGAWLLNAIWTRPLPAGAEVDFETTFTSLSFDIVEAAPR</sequence>
<gene>
    <name evidence="2" type="ORF">LEN_2659</name>
</gene>
<feature type="signal peptide" evidence="1">
    <location>
        <begin position="1"/>
        <end position="21"/>
    </location>
</feature>
<name>A0AAU9AUD8_LYSEN</name>
<keyword evidence="1" id="KW-0732">Signal</keyword>
<dbReference type="PROSITE" id="PS51257">
    <property type="entry name" value="PROKAR_LIPOPROTEIN"/>
    <property type="match status" value="1"/>
</dbReference>
<evidence type="ECO:0000256" key="1">
    <source>
        <dbReference type="SAM" id="SignalP"/>
    </source>
</evidence>
<reference evidence="2 3" key="1">
    <citation type="journal article" date="2017" name="DNA Res.">
        <title>Complete genome sequence and expression profile of the commercial lytic enzyme producer Lysobacter enzymogenes M497-1.</title>
        <authorList>
            <person name="Takami H."/>
            <person name="Toyoda A."/>
            <person name="Uchiyama I."/>
            <person name="Itoh T."/>
            <person name="Takaki Y."/>
            <person name="Arai W."/>
            <person name="Nishi S."/>
            <person name="Kawai M."/>
            <person name="Shinya K."/>
            <person name="Ikeda H."/>
        </authorList>
    </citation>
    <scope>NUCLEOTIDE SEQUENCE [LARGE SCALE GENOMIC DNA]</scope>
    <source>
        <strain evidence="2 3">M497-1</strain>
    </source>
</reference>
<evidence type="ECO:0008006" key="4">
    <source>
        <dbReference type="Google" id="ProtNLM"/>
    </source>
</evidence>
<organism evidence="2 3">
    <name type="scientific">Lysobacter enzymogenes</name>
    <dbReference type="NCBI Taxonomy" id="69"/>
    <lineage>
        <taxon>Bacteria</taxon>
        <taxon>Pseudomonadati</taxon>
        <taxon>Pseudomonadota</taxon>
        <taxon>Gammaproteobacteria</taxon>
        <taxon>Lysobacterales</taxon>
        <taxon>Lysobacteraceae</taxon>
        <taxon>Lysobacter</taxon>
    </lineage>
</organism>
<dbReference type="Pfam" id="PF10670">
    <property type="entry name" value="DUF4198"/>
    <property type="match status" value="1"/>
</dbReference>